<evidence type="ECO:0000256" key="1">
    <source>
        <dbReference type="ARBA" id="ARBA00004251"/>
    </source>
</evidence>
<keyword evidence="4" id="KW-0597">Phosphoprotein</keyword>
<dbReference type="FunFam" id="3.80.10.10:FF:001347">
    <property type="entry name" value="LRR receptor-like serine/threonine-protein kinase GSO2"/>
    <property type="match status" value="1"/>
</dbReference>
<evidence type="ECO:0000256" key="13">
    <source>
        <dbReference type="SAM" id="SignalP"/>
    </source>
</evidence>
<evidence type="ECO:0000256" key="3">
    <source>
        <dbReference type="ARBA" id="ARBA00022475"/>
    </source>
</evidence>
<dbReference type="Pfam" id="PF23598">
    <property type="entry name" value="LRR_14"/>
    <property type="match status" value="2"/>
</dbReference>
<dbReference type="SMART" id="SM00369">
    <property type="entry name" value="LRR_TYP"/>
    <property type="match status" value="10"/>
</dbReference>
<evidence type="ECO:0000256" key="10">
    <source>
        <dbReference type="ARBA" id="ARBA00023136"/>
    </source>
</evidence>
<keyword evidence="9" id="KW-1133">Transmembrane helix</keyword>
<keyword evidence="7 13" id="KW-0732">Signal</keyword>
<dbReference type="GO" id="GO:0005886">
    <property type="term" value="C:plasma membrane"/>
    <property type="evidence" value="ECO:0007669"/>
    <property type="project" value="UniProtKB-SubCell"/>
</dbReference>
<keyword evidence="5" id="KW-0433">Leucine-rich repeat</keyword>
<dbReference type="InterPro" id="IPR001611">
    <property type="entry name" value="Leu-rich_rpt"/>
</dbReference>
<dbReference type="Pfam" id="PF08263">
    <property type="entry name" value="LRRNT_2"/>
    <property type="match status" value="1"/>
</dbReference>
<comment type="subcellular location">
    <subcellularLocation>
        <location evidence="1">Cell membrane</location>
        <topology evidence="1">Single-pass type I membrane protein</topology>
    </subcellularLocation>
</comment>
<comment type="similarity">
    <text evidence="2">Belongs to the RLP family.</text>
</comment>
<keyword evidence="3" id="KW-1003">Cell membrane</keyword>
<dbReference type="InterPro" id="IPR046956">
    <property type="entry name" value="RLP23-like"/>
</dbReference>
<name>A0AB40C8W8_DIOCR</name>
<evidence type="ECO:0000256" key="12">
    <source>
        <dbReference type="ARBA" id="ARBA00023180"/>
    </source>
</evidence>
<feature type="domain" description="Disease resistance R13L4/SHOC-2-like LRR" evidence="15">
    <location>
        <begin position="308"/>
        <end position="521"/>
    </location>
</feature>
<dbReference type="InterPro" id="IPR032675">
    <property type="entry name" value="LRR_dom_sf"/>
</dbReference>
<proteinExistence type="inferred from homology"/>
<dbReference type="AlphaFoldDB" id="A0AB40C8W8"/>
<dbReference type="InterPro" id="IPR013210">
    <property type="entry name" value="LRR_N_plant-typ"/>
</dbReference>
<dbReference type="PROSITE" id="PS51450">
    <property type="entry name" value="LRR"/>
    <property type="match status" value="1"/>
</dbReference>
<gene>
    <name evidence="17" type="primary">LOC120272113</name>
</gene>
<reference evidence="17" key="1">
    <citation type="submission" date="2025-08" db="UniProtKB">
        <authorList>
            <consortium name="RefSeq"/>
        </authorList>
    </citation>
    <scope>IDENTIFICATION</scope>
</reference>
<sequence length="889" mass="98937">MSALLVFGGLLFLLVFGLALQCSDAAALLVPSAAEHPANCTERERMALLDFKKHITDSSNLLSSWVGQDCCSWDGVHCDNTTGNIIGLALGQQGSEDFYMPLGGEISPSLLQLQHLSYLDLSGNFFSDPNIPSFISQFKELSYLNLSNAGFYGLIPASFGNLSSLHTLDLSHNNLFISEPAHHEWLSHLTSLKHLDMSAVPFGDNSSSSSLFLTLNKLPSINEIRMSNCELEKFPLSLPHLNFSSLSILDLSFNYINFSGISWVFNIKSLQYLDLNFNVHHVTRIPRLGVQSRYIPKIQYSKISIPESLGSLCSLRTLDLSWLNISKKLVELGSIFSGCLKHSLTRLQLRYANLDGDIPDWIGDIKNLKVLDLSTNSLSGSVPLSLARLSFLEELFLVSNQLTGSLPEEIGNLAELVHLDLSHNQMCVIISAQHFTRLKKLETLAMSGNSLVFNVSSNWVPPFLLNELRIRSCSVGPEFPTWLQTQHKLEVLTMSHNRISSTVPDWLWNSTTHNLVDLDLSDNQIQGMIPEFLTFTHMENLDLSSNLFSGPLPDLHMHSPFFSYIDLSNNSFSGHIPRIIVNNTTLFPYFGISISMNKLHGRVPDWLCQVKGLEFIDISKNHLSGELPDCWLDSFTLSNINLAYNNISGSIPDSICHLRGLNSLLLSHNRLSSEFPNSLKNCSQLIVLDLGYNSFIGSIPTWIGECLSSLMVLILKWNAFANHIPQEISHLKNLQILDLSSNNLSGPIPKGLSNLTVMQMLPETTNWLPILLQNSETVFLSFRGREDAYGENRIGYVNYIDFSSNKLLENIPEELTSLYGLQSLNLSGNTLEGEIPDKLGRMKQLQSLDLSRNELSGSIPATLSNLAFLSLFNVSHNNLSGRIPSGRAK</sequence>
<dbReference type="Pfam" id="PF00560">
    <property type="entry name" value="LRR_1"/>
    <property type="match status" value="7"/>
</dbReference>
<evidence type="ECO:0000256" key="5">
    <source>
        <dbReference type="ARBA" id="ARBA00022614"/>
    </source>
</evidence>
<dbReference type="PANTHER" id="PTHR48063">
    <property type="entry name" value="LRR RECEPTOR-LIKE KINASE"/>
    <property type="match status" value="1"/>
</dbReference>
<dbReference type="SUPFAM" id="SSF52058">
    <property type="entry name" value="L domain-like"/>
    <property type="match status" value="3"/>
</dbReference>
<dbReference type="GeneID" id="120272113"/>
<dbReference type="InterPro" id="IPR055414">
    <property type="entry name" value="LRR_R13L4/SHOC2-like"/>
</dbReference>
<evidence type="ECO:0000256" key="7">
    <source>
        <dbReference type="ARBA" id="ARBA00022729"/>
    </source>
</evidence>
<evidence type="ECO:0000259" key="14">
    <source>
        <dbReference type="Pfam" id="PF08263"/>
    </source>
</evidence>
<accession>A0AB40C8W8</accession>
<evidence type="ECO:0000256" key="6">
    <source>
        <dbReference type="ARBA" id="ARBA00022692"/>
    </source>
</evidence>
<dbReference type="PANTHER" id="PTHR48063:SF112">
    <property type="entry name" value="RECEPTOR LIKE PROTEIN 30-LIKE"/>
    <property type="match status" value="1"/>
</dbReference>
<evidence type="ECO:0000313" key="17">
    <source>
        <dbReference type="RefSeq" id="XP_039134793.1"/>
    </source>
</evidence>
<keyword evidence="12" id="KW-0325">Glycoprotein</keyword>
<feature type="chain" id="PRO_5044198036" evidence="13">
    <location>
        <begin position="20"/>
        <end position="889"/>
    </location>
</feature>
<dbReference type="FunFam" id="3.80.10.10:FF:000095">
    <property type="entry name" value="LRR receptor-like serine/threonine-protein kinase GSO1"/>
    <property type="match status" value="1"/>
</dbReference>
<organism evidence="16 17">
    <name type="scientific">Dioscorea cayennensis subsp. rotundata</name>
    <name type="common">White Guinea yam</name>
    <name type="synonym">Dioscorea rotundata</name>
    <dbReference type="NCBI Taxonomy" id="55577"/>
    <lineage>
        <taxon>Eukaryota</taxon>
        <taxon>Viridiplantae</taxon>
        <taxon>Streptophyta</taxon>
        <taxon>Embryophyta</taxon>
        <taxon>Tracheophyta</taxon>
        <taxon>Spermatophyta</taxon>
        <taxon>Magnoliopsida</taxon>
        <taxon>Liliopsida</taxon>
        <taxon>Dioscoreales</taxon>
        <taxon>Dioscoreaceae</taxon>
        <taxon>Dioscorea</taxon>
    </lineage>
</organism>
<evidence type="ECO:0000256" key="8">
    <source>
        <dbReference type="ARBA" id="ARBA00022737"/>
    </source>
</evidence>
<dbReference type="SMART" id="SM00365">
    <property type="entry name" value="LRR_SD22"/>
    <property type="match status" value="8"/>
</dbReference>
<keyword evidence="16" id="KW-1185">Reference proteome</keyword>
<keyword evidence="8" id="KW-0677">Repeat</keyword>
<dbReference type="PRINTS" id="PR00019">
    <property type="entry name" value="LEURICHRPT"/>
</dbReference>
<dbReference type="Gene3D" id="3.80.10.10">
    <property type="entry name" value="Ribonuclease Inhibitor"/>
    <property type="match status" value="5"/>
</dbReference>
<keyword evidence="11" id="KW-0675">Receptor</keyword>
<evidence type="ECO:0000313" key="16">
    <source>
        <dbReference type="Proteomes" id="UP001515500"/>
    </source>
</evidence>
<evidence type="ECO:0000256" key="11">
    <source>
        <dbReference type="ARBA" id="ARBA00023170"/>
    </source>
</evidence>
<dbReference type="RefSeq" id="XP_039134793.1">
    <property type="nucleotide sequence ID" value="XM_039278859.1"/>
</dbReference>
<feature type="domain" description="Leucine-rich repeat-containing N-terminal plant-type" evidence="14">
    <location>
        <begin position="44"/>
        <end position="79"/>
    </location>
</feature>
<keyword evidence="6" id="KW-0812">Transmembrane</keyword>
<dbReference type="FunFam" id="3.80.10.10:FF:000383">
    <property type="entry name" value="Leucine-rich repeat receptor protein kinase EMS1"/>
    <property type="match status" value="1"/>
</dbReference>
<dbReference type="Proteomes" id="UP001515500">
    <property type="component" value="Chromosome 11"/>
</dbReference>
<evidence type="ECO:0000259" key="15">
    <source>
        <dbReference type="Pfam" id="PF23598"/>
    </source>
</evidence>
<keyword evidence="10" id="KW-0472">Membrane</keyword>
<feature type="domain" description="Disease resistance R13L4/SHOC-2-like LRR" evidence="15">
    <location>
        <begin position="108"/>
        <end position="283"/>
    </location>
</feature>
<evidence type="ECO:0000256" key="9">
    <source>
        <dbReference type="ARBA" id="ARBA00022989"/>
    </source>
</evidence>
<dbReference type="InterPro" id="IPR003591">
    <property type="entry name" value="Leu-rich_rpt_typical-subtyp"/>
</dbReference>
<protein>
    <submittedName>
        <fullName evidence="17">Receptor-like protein EIX2</fullName>
    </submittedName>
</protein>
<evidence type="ECO:0000256" key="4">
    <source>
        <dbReference type="ARBA" id="ARBA00022553"/>
    </source>
</evidence>
<feature type="signal peptide" evidence="13">
    <location>
        <begin position="1"/>
        <end position="19"/>
    </location>
</feature>
<dbReference type="FunFam" id="3.80.10.10:FF:000041">
    <property type="entry name" value="LRR receptor-like serine/threonine-protein kinase ERECTA"/>
    <property type="match status" value="1"/>
</dbReference>
<evidence type="ECO:0000256" key="2">
    <source>
        <dbReference type="ARBA" id="ARBA00009592"/>
    </source>
</evidence>